<sequence length="530" mass="56365">MRVNVAAVALCATLSAAKNVLPLRLDFSVHRGTLEADSVGNDPEFIKRDDKNNSVSLVLANEKTFYKTELEFGSNGDKVSVVIDTGSSDLWIPSNDVQCLDTSRFKRDVKKTSGSSRGSFKPLIKDASQSQGGLTPSNTCTSYGSFATENSDTFHVNSSVNPFAIHYADNSKATGVWGYDNVKIGNHVVKDLSFAVANVSSSNIGVLGIGYASLEATTMYSDQSSYYSSSYTSYGGGYMYENLPMKLKSNGLIKKNVFSMYLNSPELQTGTVLFGAVDHAKYEGKLQTVQIVGSDDAFYEDPNRIIVVSSGISIDDNGNEITVSSDPHPALLDSGSTISFFPQRLLDQLGEALGGTYSTSAGAYKVPCVNDSNVSVQISFGGAVISVPYANLLLPIASSCYLGVLAQSEDSDYILFGDNILTSAYLVFDLDDDTLSLAQAKYTDDEDIEVISDSIPRAVLAAGYSSTSYMEYYPSSDPTATANVRAGSSTSGAATNGSRGHKSSLASTDMKLPTTTLALLMGAISIVALL</sequence>
<keyword evidence="16" id="KW-1185">Reference proteome</keyword>
<feature type="compositionally biased region" description="Low complexity" evidence="13">
    <location>
        <begin position="485"/>
        <end position="498"/>
    </location>
</feature>
<dbReference type="CDD" id="cd05474">
    <property type="entry name" value="SAP_like"/>
    <property type="match status" value="1"/>
</dbReference>
<evidence type="ECO:0000256" key="2">
    <source>
        <dbReference type="ARBA" id="ARBA00004613"/>
    </source>
</evidence>
<comment type="similarity">
    <text evidence="3 12">Belongs to the peptidase A1 family.</text>
</comment>
<dbReference type="PRINTS" id="PR00792">
    <property type="entry name" value="PEPSIN"/>
</dbReference>
<reference evidence="15 16" key="1">
    <citation type="submission" date="2024-01" db="EMBL/GenBank/DDBJ databases">
        <authorList>
            <consortium name="Genoscope - CEA"/>
            <person name="William W."/>
        </authorList>
    </citation>
    <scope>NUCLEOTIDE SEQUENCE [LARGE SCALE GENOMIC DNA]</scope>
    <source>
        <strain evidence="15 16">29B2s-10</strain>
    </source>
</reference>
<evidence type="ECO:0000256" key="6">
    <source>
        <dbReference type="ARBA" id="ARBA00022670"/>
    </source>
</evidence>
<dbReference type="InterPro" id="IPR033121">
    <property type="entry name" value="PEPTIDASE_A1"/>
</dbReference>
<comment type="subcellular location">
    <subcellularLocation>
        <location evidence="2">Secreted</location>
    </subcellularLocation>
</comment>
<dbReference type="PANTHER" id="PTHR47966:SF65">
    <property type="entry name" value="ASPARTIC-TYPE ENDOPEPTIDASE"/>
    <property type="match status" value="1"/>
</dbReference>
<dbReference type="EMBL" id="OZ004259">
    <property type="protein sequence ID" value="CAK7919524.1"/>
    <property type="molecule type" value="Genomic_DNA"/>
</dbReference>
<evidence type="ECO:0000256" key="4">
    <source>
        <dbReference type="ARBA" id="ARBA00013207"/>
    </source>
</evidence>
<dbReference type="PROSITE" id="PS00141">
    <property type="entry name" value="ASP_PROTEASE"/>
    <property type="match status" value="2"/>
</dbReference>
<protein>
    <recommendedName>
        <fullName evidence="4">candidapepsin</fullName>
        <ecNumber evidence="4">3.4.23.24</ecNumber>
    </recommendedName>
</protein>
<evidence type="ECO:0000256" key="1">
    <source>
        <dbReference type="ARBA" id="ARBA00001675"/>
    </source>
</evidence>
<evidence type="ECO:0000256" key="12">
    <source>
        <dbReference type="RuleBase" id="RU000454"/>
    </source>
</evidence>
<evidence type="ECO:0000256" key="3">
    <source>
        <dbReference type="ARBA" id="ARBA00007447"/>
    </source>
</evidence>
<keyword evidence="7" id="KW-0732">Signal</keyword>
<comment type="catalytic activity">
    <reaction evidence="1">
        <text>Preferential cleavage at the carboxyl of hydrophobic amino acids, but fails to cleave 15-Leu-|-Tyr-16, 16-Tyr-|-Leu-17 and 24-Phe-|-Phe-25 of insulin B chain. Activates trypsinogen, and degrades keratin.</text>
        <dbReference type="EC" id="3.4.23.24"/>
    </reaction>
</comment>
<evidence type="ECO:0000256" key="5">
    <source>
        <dbReference type="ARBA" id="ARBA00022525"/>
    </source>
</evidence>
<dbReference type="Pfam" id="PF00026">
    <property type="entry name" value="Asp"/>
    <property type="match status" value="1"/>
</dbReference>
<accession>A0ABP0EIT6</accession>
<feature type="region of interest" description="Disordered" evidence="13">
    <location>
        <begin position="481"/>
        <end position="506"/>
    </location>
</feature>
<gene>
    <name evidence="15" type="primary">SAP9</name>
    <name evidence="15" type="ORF">CAAN4_G18712</name>
</gene>
<evidence type="ECO:0000256" key="8">
    <source>
        <dbReference type="ARBA" id="ARBA00022750"/>
    </source>
</evidence>
<keyword evidence="6 12" id="KW-0645">Protease</keyword>
<dbReference type="EC" id="3.4.23.24" evidence="4"/>
<evidence type="ECO:0000256" key="7">
    <source>
        <dbReference type="ARBA" id="ARBA00022729"/>
    </source>
</evidence>
<dbReference type="InterPro" id="IPR001461">
    <property type="entry name" value="Aspartic_peptidase_A1"/>
</dbReference>
<keyword evidence="11" id="KW-1015">Disulfide bond</keyword>
<organism evidence="15 16">
    <name type="scientific">[Candida] anglica</name>
    <dbReference type="NCBI Taxonomy" id="148631"/>
    <lineage>
        <taxon>Eukaryota</taxon>
        <taxon>Fungi</taxon>
        <taxon>Dikarya</taxon>
        <taxon>Ascomycota</taxon>
        <taxon>Saccharomycotina</taxon>
        <taxon>Pichiomycetes</taxon>
        <taxon>Debaryomycetaceae</taxon>
        <taxon>Kurtzmaniella</taxon>
    </lineage>
</organism>
<feature type="region of interest" description="Disordered" evidence="13">
    <location>
        <begin position="111"/>
        <end position="135"/>
    </location>
</feature>
<dbReference type="InterPro" id="IPR021109">
    <property type="entry name" value="Peptidase_aspartic_dom_sf"/>
</dbReference>
<evidence type="ECO:0000256" key="13">
    <source>
        <dbReference type="SAM" id="MobiDB-lite"/>
    </source>
</evidence>
<dbReference type="PANTHER" id="PTHR47966">
    <property type="entry name" value="BETA-SITE APP-CLEAVING ENZYME, ISOFORM A-RELATED"/>
    <property type="match status" value="1"/>
</dbReference>
<dbReference type="SUPFAM" id="SSF50630">
    <property type="entry name" value="Acid proteases"/>
    <property type="match status" value="1"/>
</dbReference>
<keyword evidence="5" id="KW-0964">Secreted</keyword>
<dbReference type="InterPro" id="IPR033876">
    <property type="entry name" value="SAP-like"/>
</dbReference>
<name>A0ABP0EIT6_9ASCO</name>
<evidence type="ECO:0000259" key="14">
    <source>
        <dbReference type="PROSITE" id="PS51767"/>
    </source>
</evidence>
<proteinExistence type="inferred from homology"/>
<dbReference type="Proteomes" id="UP001497600">
    <property type="component" value="Chromosome G"/>
</dbReference>
<evidence type="ECO:0000313" key="15">
    <source>
        <dbReference type="EMBL" id="CAK7919524.1"/>
    </source>
</evidence>
<evidence type="ECO:0000256" key="11">
    <source>
        <dbReference type="ARBA" id="ARBA00023157"/>
    </source>
</evidence>
<evidence type="ECO:0000313" key="16">
    <source>
        <dbReference type="Proteomes" id="UP001497600"/>
    </source>
</evidence>
<dbReference type="Gene3D" id="2.40.70.10">
    <property type="entry name" value="Acid Proteases"/>
    <property type="match status" value="2"/>
</dbReference>
<dbReference type="InterPro" id="IPR001969">
    <property type="entry name" value="Aspartic_peptidase_AS"/>
</dbReference>
<evidence type="ECO:0000256" key="9">
    <source>
        <dbReference type="ARBA" id="ARBA00022801"/>
    </source>
</evidence>
<dbReference type="PROSITE" id="PS51767">
    <property type="entry name" value="PEPTIDASE_A1"/>
    <property type="match status" value="1"/>
</dbReference>
<keyword evidence="9 12" id="KW-0378">Hydrolase</keyword>
<evidence type="ECO:0000256" key="10">
    <source>
        <dbReference type="ARBA" id="ARBA00023145"/>
    </source>
</evidence>
<keyword evidence="10" id="KW-0865">Zymogen</keyword>
<feature type="domain" description="Peptidase A1" evidence="14">
    <location>
        <begin position="66"/>
        <end position="438"/>
    </location>
</feature>
<keyword evidence="8 12" id="KW-0064">Aspartyl protease</keyword>